<organism evidence="2 3">
    <name type="scientific">Dorcoceras hygrometricum</name>
    <dbReference type="NCBI Taxonomy" id="472368"/>
    <lineage>
        <taxon>Eukaryota</taxon>
        <taxon>Viridiplantae</taxon>
        <taxon>Streptophyta</taxon>
        <taxon>Embryophyta</taxon>
        <taxon>Tracheophyta</taxon>
        <taxon>Spermatophyta</taxon>
        <taxon>Magnoliopsida</taxon>
        <taxon>eudicotyledons</taxon>
        <taxon>Gunneridae</taxon>
        <taxon>Pentapetalae</taxon>
        <taxon>asterids</taxon>
        <taxon>lamiids</taxon>
        <taxon>Lamiales</taxon>
        <taxon>Gesneriaceae</taxon>
        <taxon>Didymocarpoideae</taxon>
        <taxon>Trichosporeae</taxon>
        <taxon>Loxocarpinae</taxon>
        <taxon>Dorcoceras</taxon>
    </lineage>
</organism>
<evidence type="ECO:0000256" key="1">
    <source>
        <dbReference type="SAM" id="MobiDB-lite"/>
    </source>
</evidence>
<keyword evidence="3" id="KW-1185">Reference proteome</keyword>
<dbReference type="EMBL" id="KQ993859">
    <property type="protein sequence ID" value="KZV48443.1"/>
    <property type="molecule type" value="Genomic_DNA"/>
</dbReference>
<proteinExistence type="predicted"/>
<dbReference type="Proteomes" id="UP000250235">
    <property type="component" value="Unassembled WGS sequence"/>
</dbReference>
<dbReference type="OrthoDB" id="1838786at2759"/>
<evidence type="ECO:0000313" key="3">
    <source>
        <dbReference type="Proteomes" id="UP000250235"/>
    </source>
</evidence>
<reference evidence="2 3" key="1">
    <citation type="journal article" date="2015" name="Proc. Natl. Acad. Sci. U.S.A.">
        <title>The resurrection genome of Boea hygrometrica: A blueprint for survival of dehydration.</title>
        <authorList>
            <person name="Xiao L."/>
            <person name="Yang G."/>
            <person name="Zhang L."/>
            <person name="Yang X."/>
            <person name="Zhao S."/>
            <person name="Ji Z."/>
            <person name="Zhou Q."/>
            <person name="Hu M."/>
            <person name="Wang Y."/>
            <person name="Chen M."/>
            <person name="Xu Y."/>
            <person name="Jin H."/>
            <person name="Xiao X."/>
            <person name="Hu G."/>
            <person name="Bao F."/>
            <person name="Hu Y."/>
            <person name="Wan P."/>
            <person name="Li L."/>
            <person name="Deng X."/>
            <person name="Kuang T."/>
            <person name="Xiang C."/>
            <person name="Zhu J.K."/>
            <person name="Oliver M.J."/>
            <person name="He Y."/>
        </authorList>
    </citation>
    <scope>NUCLEOTIDE SEQUENCE [LARGE SCALE GENOMIC DNA]</scope>
    <source>
        <strain evidence="3">cv. XS01</strain>
    </source>
</reference>
<feature type="compositionally biased region" description="Basic and acidic residues" evidence="1">
    <location>
        <begin position="360"/>
        <end position="374"/>
    </location>
</feature>
<name>A0A2Z7CNU3_9LAMI</name>
<protein>
    <submittedName>
        <fullName evidence="2">Dystroglycan-like</fullName>
    </submittedName>
</protein>
<sequence length="399" mass="44100">MASAFITNSYQVNFDSVLGISDHEGMLHMFKALEANGLRGFLGCESVLYEKELEQFFDTALIQDGDITWAISGKYFSVSQSQFADVFELPTKGLVSFSDVPKHLVYKARSIFLQSGEQVSTHGKKRLMKYEYRLLNDILAKALTVKAGSFDVVTNERFHIMTAIHFGLKVNWSKVLFSVLKEMVDKTQKKSKGYATQIGVLLKIIPAITMGEGVPFPISKILSIKTVNTYIAINLTIDAHGQSDEPGVTDVAVVKRKSKSKKKSETTDETPVEIISEVAGSKKRPAAEDSALVIPKKRRTVKGKASLDVVPVAQDVLPLQIIEPTPAATVVESPAPKRISMKRRLVLPTGSDDEIMDTQEPVKDTDEIAEKHNDEIDDIIGHIIAETSKMGSDEKEQEE</sequence>
<evidence type="ECO:0000313" key="2">
    <source>
        <dbReference type="EMBL" id="KZV48443.1"/>
    </source>
</evidence>
<dbReference type="AlphaFoldDB" id="A0A2Z7CNU3"/>
<accession>A0A2Z7CNU3</accession>
<feature type="region of interest" description="Disordered" evidence="1">
    <location>
        <begin position="352"/>
        <end position="376"/>
    </location>
</feature>
<gene>
    <name evidence="2" type="ORF">F511_30154</name>
</gene>